<dbReference type="STRING" id="1121429.SAMN02745133_02023"/>
<evidence type="ECO:0000313" key="3">
    <source>
        <dbReference type="Proteomes" id="UP000184148"/>
    </source>
</evidence>
<reference evidence="3" key="1">
    <citation type="submission" date="2016-11" db="EMBL/GenBank/DDBJ databases">
        <authorList>
            <person name="Varghese N."/>
            <person name="Submissions S."/>
        </authorList>
    </citation>
    <scope>NUCLEOTIDE SEQUENCE [LARGE SCALE GENOMIC DNA]</scope>
    <source>
        <strain evidence="3">DSM 12395</strain>
    </source>
</reference>
<organism evidence="2 3">
    <name type="scientific">Desulforamulus putei DSM 12395</name>
    <dbReference type="NCBI Taxonomy" id="1121429"/>
    <lineage>
        <taxon>Bacteria</taxon>
        <taxon>Bacillati</taxon>
        <taxon>Bacillota</taxon>
        <taxon>Clostridia</taxon>
        <taxon>Eubacteriales</taxon>
        <taxon>Peptococcaceae</taxon>
        <taxon>Desulforamulus</taxon>
    </lineage>
</organism>
<name>A0A1M4ZME8_9FIRM</name>
<dbReference type="EMBL" id="FQUY01000014">
    <property type="protein sequence ID" value="SHF18977.1"/>
    <property type="molecule type" value="Genomic_DNA"/>
</dbReference>
<evidence type="ECO:0000256" key="1">
    <source>
        <dbReference type="SAM" id="Phobius"/>
    </source>
</evidence>
<dbReference type="AlphaFoldDB" id="A0A1M4ZME8"/>
<gene>
    <name evidence="2" type="ORF">SAMN02745133_02023</name>
</gene>
<keyword evidence="2" id="KW-0449">Lipoprotein</keyword>
<evidence type="ECO:0000313" key="2">
    <source>
        <dbReference type="EMBL" id="SHF18977.1"/>
    </source>
</evidence>
<dbReference type="NCBIfam" id="TIGR02898">
    <property type="entry name" value="spore_YhcN_YlaJ"/>
    <property type="match status" value="1"/>
</dbReference>
<accession>A0A1M4ZME8</accession>
<dbReference type="Proteomes" id="UP000184148">
    <property type="component" value="Unassembled WGS sequence"/>
</dbReference>
<feature type="transmembrane region" description="Helical" evidence="1">
    <location>
        <begin position="6"/>
        <end position="25"/>
    </location>
</feature>
<keyword evidence="1" id="KW-0812">Transmembrane</keyword>
<dbReference type="InterPro" id="IPR014247">
    <property type="entry name" value="Spore_lipoprot_YhcN/YlaJ"/>
</dbReference>
<keyword evidence="3" id="KW-1185">Reference proteome</keyword>
<dbReference type="GO" id="GO:0030435">
    <property type="term" value="P:sporulation resulting in formation of a cellular spore"/>
    <property type="evidence" value="ECO:0007669"/>
    <property type="project" value="InterPro"/>
</dbReference>
<dbReference type="Pfam" id="PF09580">
    <property type="entry name" value="Spore_YhcN_YlaJ"/>
    <property type="match status" value="1"/>
</dbReference>
<keyword evidence="1" id="KW-0472">Membrane</keyword>
<sequence length="181" mass="19914">MGQWFLFNPKFVYISAAHFGIILLRKGVIDLTGSRKLVLLVCLLIAAILAAGCTAAARKPETNTNRNPVAQENKQAQKLAREATRVEGVKSAYVVVSGNMAVVGLDINKGIESTETNRIKSEVGRRLKNADRQINDVRVSTDADTVTRIRKISEGISQGRPLTDFTKQLNEIVRRIAPTKE</sequence>
<feature type="transmembrane region" description="Helical" evidence="1">
    <location>
        <begin position="37"/>
        <end position="57"/>
    </location>
</feature>
<dbReference type="InterPro" id="IPR019076">
    <property type="entry name" value="Spore_lipoprot_YhcN/YlaJ-like"/>
</dbReference>
<protein>
    <submittedName>
        <fullName evidence="2">Sporulation lipoprotein, YhcN/YlaJ family</fullName>
    </submittedName>
</protein>
<keyword evidence="1" id="KW-1133">Transmembrane helix</keyword>
<proteinExistence type="predicted"/>